<evidence type="ECO:0000256" key="2">
    <source>
        <dbReference type="ARBA" id="ARBA00007430"/>
    </source>
</evidence>
<dbReference type="EMBL" id="LR590484">
    <property type="protein sequence ID" value="VTR37175.1"/>
    <property type="molecule type" value="Genomic_DNA"/>
</dbReference>
<feature type="transmembrane region" description="Helical" evidence="7">
    <location>
        <begin position="411"/>
        <end position="432"/>
    </location>
</feature>
<dbReference type="PANTHER" id="PTHR30250:SF10">
    <property type="entry name" value="LIPOPOLYSACCHARIDE BIOSYNTHESIS PROTEIN WZXC"/>
    <property type="match status" value="1"/>
</dbReference>
<dbReference type="KEGG" id="stha:NCTC11429_01826"/>
<dbReference type="CDD" id="cd13127">
    <property type="entry name" value="MATE_tuaB_like"/>
    <property type="match status" value="1"/>
</dbReference>
<feature type="transmembrane region" description="Helical" evidence="7">
    <location>
        <begin position="292"/>
        <end position="315"/>
    </location>
</feature>
<keyword evidence="3" id="KW-1003">Cell membrane</keyword>
<evidence type="ECO:0000256" key="3">
    <source>
        <dbReference type="ARBA" id="ARBA00022475"/>
    </source>
</evidence>
<dbReference type="AlphaFoldDB" id="A0A4U9UTG6"/>
<evidence type="ECO:0000256" key="5">
    <source>
        <dbReference type="ARBA" id="ARBA00022989"/>
    </source>
</evidence>
<sequence>MSTRSKAISGIIWTFADSLLLKGLSIVAVFILGRLLSKEDFGINGIMVVFINLGITIVDSGLGNSLIRAKDADDRDFSSVFWANIILGFGFYFLLFFAFPYIVRFFDQPIPVSVLRLSSLGIIISSFSTVQLAILTTRMEFKKIMFTNMPGAVLSPIVGILMAYYGYGVLSLVAMTLITPFMQTVSLWLVSSWRPLMILDWEKTKKHFHFGYKLLLSSLLDTVFKNIYNVIIGKKYLLSELGVYDRAQKINELPTSVLTTIVSKVTYPLLANIQDNREEISNAYKQILRMSLYISAPIMLGLSALAHPLISLLLGDNWTEVVPYFQILCLASMLYPIHSINLNVLKVYGKTDLFLRLEIIKKILTTICIGVSWPFGILGLMWSVVAASILSLLVNTYFSKELIGYSTKQQLVDMIPTLLTATSMAFFMYLTAQFMTGLPLILQILVNFTIGVVFYFGISYLFKLAPFQFLIKIIKSYRS</sequence>
<evidence type="ECO:0000256" key="4">
    <source>
        <dbReference type="ARBA" id="ARBA00022692"/>
    </source>
</evidence>
<feature type="transmembrane region" description="Helical" evidence="7">
    <location>
        <begin position="321"/>
        <end position="341"/>
    </location>
</feature>
<keyword evidence="5 7" id="KW-1133">Transmembrane helix</keyword>
<dbReference type="Pfam" id="PF13440">
    <property type="entry name" value="Polysacc_synt_3"/>
    <property type="match status" value="1"/>
</dbReference>
<dbReference type="GeneID" id="78462572"/>
<evidence type="ECO:0000313" key="8">
    <source>
        <dbReference type="EMBL" id="VTR37175.1"/>
    </source>
</evidence>
<dbReference type="InterPro" id="IPR050833">
    <property type="entry name" value="Poly_Biosynth_Transport"/>
</dbReference>
<feature type="transmembrane region" description="Helical" evidence="7">
    <location>
        <begin position="379"/>
        <end position="399"/>
    </location>
</feature>
<feature type="transmembrane region" description="Helical" evidence="7">
    <location>
        <begin position="12"/>
        <end position="33"/>
    </location>
</feature>
<evidence type="ECO:0000313" key="9">
    <source>
        <dbReference type="Proteomes" id="UP000308196"/>
    </source>
</evidence>
<reference evidence="8 9" key="1">
    <citation type="submission" date="2019-05" db="EMBL/GenBank/DDBJ databases">
        <authorList>
            <consortium name="Pathogen Informatics"/>
        </authorList>
    </citation>
    <scope>NUCLEOTIDE SEQUENCE [LARGE SCALE GENOMIC DNA]</scope>
    <source>
        <strain evidence="8 9">NCTC11429</strain>
    </source>
</reference>
<comment type="subcellular location">
    <subcellularLocation>
        <location evidence="1">Cell membrane</location>
        <topology evidence="1">Multi-pass membrane protein</topology>
    </subcellularLocation>
</comment>
<gene>
    <name evidence="8" type="primary">wzxC</name>
    <name evidence="8" type="ORF">NCTC11429_01826</name>
</gene>
<name>A0A4U9UTG6_9SPHI</name>
<feature type="transmembrane region" description="Helical" evidence="7">
    <location>
        <begin position="45"/>
        <end position="67"/>
    </location>
</feature>
<keyword evidence="6 7" id="KW-0472">Membrane</keyword>
<comment type="similarity">
    <text evidence="2">Belongs to the polysaccharide synthase family.</text>
</comment>
<dbReference type="STRING" id="1123265.GCA_000686625_00696"/>
<organism evidence="8 9">
    <name type="scientific">Sphingobacterium thalpophilum</name>
    <dbReference type="NCBI Taxonomy" id="259"/>
    <lineage>
        <taxon>Bacteria</taxon>
        <taxon>Pseudomonadati</taxon>
        <taxon>Bacteroidota</taxon>
        <taxon>Sphingobacteriia</taxon>
        <taxon>Sphingobacteriales</taxon>
        <taxon>Sphingobacteriaceae</taxon>
        <taxon>Sphingobacterium</taxon>
    </lineage>
</organism>
<feature type="transmembrane region" description="Helical" evidence="7">
    <location>
        <begin position="79"/>
        <end position="102"/>
    </location>
</feature>
<dbReference type="RefSeq" id="WP_028071724.1">
    <property type="nucleotide sequence ID" value="NZ_CP162525.1"/>
</dbReference>
<evidence type="ECO:0000256" key="7">
    <source>
        <dbReference type="SAM" id="Phobius"/>
    </source>
</evidence>
<evidence type="ECO:0000256" key="1">
    <source>
        <dbReference type="ARBA" id="ARBA00004651"/>
    </source>
</evidence>
<feature type="transmembrane region" description="Helical" evidence="7">
    <location>
        <begin position="114"/>
        <end position="134"/>
    </location>
</feature>
<keyword evidence="4 7" id="KW-0812">Transmembrane</keyword>
<evidence type="ECO:0000256" key="6">
    <source>
        <dbReference type="ARBA" id="ARBA00023136"/>
    </source>
</evidence>
<accession>A0A4U9UTG6</accession>
<feature type="transmembrane region" description="Helical" evidence="7">
    <location>
        <begin position="438"/>
        <end position="462"/>
    </location>
</feature>
<dbReference type="Proteomes" id="UP000308196">
    <property type="component" value="Chromosome"/>
</dbReference>
<protein>
    <submittedName>
        <fullName evidence="8">Lipopolysaccharide biosynthesis protein wzxC</fullName>
    </submittedName>
</protein>
<dbReference type="PANTHER" id="PTHR30250">
    <property type="entry name" value="PST FAMILY PREDICTED COLANIC ACID TRANSPORTER"/>
    <property type="match status" value="1"/>
</dbReference>
<dbReference type="GO" id="GO:0005886">
    <property type="term" value="C:plasma membrane"/>
    <property type="evidence" value="ECO:0007669"/>
    <property type="project" value="UniProtKB-SubCell"/>
</dbReference>
<proteinExistence type="inferred from homology"/>